<name>A0A7J6L1K7_PEROL</name>
<dbReference type="Gene3D" id="2.170.270.10">
    <property type="entry name" value="SET domain"/>
    <property type="match status" value="1"/>
</dbReference>
<dbReference type="InterPro" id="IPR036390">
    <property type="entry name" value="WH_DNA-bd_sf"/>
</dbReference>
<dbReference type="PROSITE" id="PS50280">
    <property type="entry name" value="SET"/>
    <property type="match status" value="1"/>
</dbReference>
<feature type="compositionally biased region" description="Basic and acidic residues" evidence="1">
    <location>
        <begin position="504"/>
        <end position="520"/>
    </location>
</feature>
<dbReference type="Proteomes" id="UP000572268">
    <property type="component" value="Unassembled WGS sequence"/>
</dbReference>
<dbReference type="InterPro" id="IPR001214">
    <property type="entry name" value="SET_dom"/>
</dbReference>
<sequence>MPSTKRGKKPRSWHTDKGNAKRKLDVLIDYTKAKIQKLERDIAEELPGGMCVALLERWCLLISQSGILQGPYGLWIRRSDISTAAAAAKKLSPEHWSWFQTNGVMCSSSKARDRADTRNNAIESAMVDEEKSRTSSLPVSTRTDVEHRRKRMEAVESTLKDLLAEQEYRDGQLDPVPQAILPPNPLEGAPAAGPTVEEAIEGGGSACCLPANGADSYSDHIATDALKINPHVDSEQSSSSLAHEVEAGYLFATAPLSPVSVLDYSPSRRLSIYGRLDEALSLFRKRNRTPYYLLLRAIVERKSRKRFTEGRLLQVVFAAKGLLDLGWIEEKCTMNSKGASSLRQLVVIQKDPSGLAVAERGSSEEALKRVAIVEGKLKQLLTTRVGPRRRTKEFVSDLPSQIPQAQLPPNPFETLSSSRTDHADIVPEVPSSALNINQPTTTSVSIAVPTSDENAEEDASTVEEEQVTGEISVQGLPLAGVLDAEERLRRAAVVQRALDDLRNAQGRSVKDPKESAERQVDTAQQVSDAAPGLELDRSPPRLEAHNLSTNFPKCPAQLVLVEGLSATHLIMAECGSLSTEDGVHWGVWWPSSHKCLVVERSEDQCRVIFEWRGTRTHRSLWASACKRFGALVKPGERGDLAAAECRELRRAMRDETASTSRSVLPLWGSRTRQTVMSLPPSPLDRIHRPFLEAMGLRVVRHEVCGRVLVASRVFEQGECIIFSKISKYWVTRAGVPEEFLRRDHPEDSYLLMATAGSDRLSVYYNSEFDLADPVGSGDLWYLVNHSDRPNTRFHGLRDGVAVRAIREISRGEPITWRYPLEYFGDDESVVSLPRVINFSDVKHHWNQDLVTRLIPLNKTCTADEDSIDWIVTDMPFGNCREPKKADVSRVLHAVSVVLKPETGRCEQFTVNYSAEATSGSMQQLQEWM</sequence>
<dbReference type="InterPro" id="IPR046341">
    <property type="entry name" value="SET_dom_sf"/>
</dbReference>
<proteinExistence type="predicted"/>
<protein>
    <recommendedName>
        <fullName evidence="2">SET domain-containing protein</fullName>
    </recommendedName>
</protein>
<evidence type="ECO:0000313" key="4">
    <source>
        <dbReference type="Proteomes" id="UP000572268"/>
    </source>
</evidence>
<evidence type="ECO:0000259" key="2">
    <source>
        <dbReference type="PROSITE" id="PS50280"/>
    </source>
</evidence>
<dbReference type="SMART" id="SM00317">
    <property type="entry name" value="SET"/>
    <property type="match status" value="1"/>
</dbReference>
<dbReference type="SUPFAM" id="SSF46785">
    <property type="entry name" value="Winged helix' DNA-binding domain"/>
    <property type="match status" value="1"/>
</dbReference>
<dbReference type="EMBL" id="JABANN010000821">
    <property type="protein sequence ID" value="KAF4653318.1"/>
    <property type="molecule type" value="Genomic_DNA"/>
</dbReference>
<dbReference type="AlphaFoldDB" id="A0A7J6L1K7"/>
<organism evidence="3 4">
    <name type="scientific">Perkinsus olseni</name>
    <name type="common">Perkinsus atlanticus</name>
    <dbReference type="NCBI Taxonomy" id="32597"/>
    <lineage>
        <taxon>Eukaryota</taxon>
        <taxon>Sar</taxon>
        <taxon>Alveolata</taxon>
        <taxon>Perkinsozoa</taxon>
        <taxon>Perkinsea</taxon>
        <taxon>Perkinsida</taxon>
        <taxon>Perkinsidae</taxon>
        <taxon>Perkinsus</taxon>
    </lineage>
</organism>
<reference evidence="3 4" key="1">
    <citation type="submission" date="2020-04" db="EMBL/GenBank/DDBJ databases">
        <title>Perkinsus olseni comparative genomics.</title>
        <authorList>
            <person name="Bogema D.R."/>
        </authorList>
    </citation>
    <scope>NUCLEOTIDE SEQUENCE [LARGE SCALE GENOMIC DNA]</scope>
    <source>
        <strain evidence="3">ATCC PRA-31</strain>
    </source>
</reference>
<dbReference type="SUPFAM" id="SSF82199">
    <property type="entry name" value="SET domain"/>
    <property type="match status" value="1"/>
</dbReference>
<feature type="domain" description="SET" evidence="2">
    <location>
        <begin position="694"/>
        <end position="819"/>
    </location>
</feature>
<feature type="region of interest" description="Disordered" evidence="1">
    <location>
        <begin position="504"/>
        <end position="539"/>
    </location>
</feature>
<comment type="caution">
    <text evidence="3">The sequence shown here is derived from an EMBL/GenBank/DDBJ whole genome shotgun (WGS) entry which is preliminary data.</text>
</comment>
<feature type="non-terminal residue" evidence="3">
    <location>
        <position position="928"/>
    </location>
</feature>
<gene>
    <name evidence="3" type="ORF">FOL46_009268</name>
</gene>
<accession>A0A7J6L1K7</accession>
<evidence type="ECO:0000313" key="3">
    <source>
        <dbReference type="EMBL" id="KAF4653318.1"/>
    </source>
</evidence>
<feature type="region of interest" description="Disordered" evidence="1">
    <location>
        <begin position="126"/>
        <end position="146"/>
    </location>
</feature>
<evidence type="ECO:0000256" key="1">
    <source>
        <dbReference type="SAM" id="MobiDB-lite"/>
    </source>
</evidence>
<dbReference type="Pfam" id="PF00856">
    <property type="entry name" value="SET"/>
    <property type="match status" value="1"/>
</dbReference>